<dbReference type="NCBIfam" id="NF010109">
    <property type="entry name" value="PRK13582.1"/>
    <property type="match status" value="1"/>
</dbReference>
<evidence type="ECO:0000313" key="14">
    <source>
        <dbReference type="Proteomes" id="UP000595917"/>
    </source>
</evidence>
<comment type="cofactor">
    <cofactor evidence="12">
        <name>Mg(2+)</name>
        <dbReference type="ChEBI" id="CHEBI:18420"/>
    </cofactor>
    <text evidence="12">Binds 1 Mg(2+) ion per subunit.</text>
</comment>
<feature type="binding site" evidence="11">
    <location>
        <position position="155"/>
    </location>
    <ligand>
        <name>substrate</name>
    </ligand>
</feature>
<keyword evidence="14" id="KW-1185">Reference proteome</keyword>
<proteinExistence type="predicted"/>
<evidence type="ECO:0000256" key="12">
    <source>
        <dbReference type="PIRSR" id="PIRSR611863-3"/>
    </source>
</evidence>
<comment type="catalytic activity">
    <reaction evidence="8">
        <text>O-phospho-L-serine + H2O = L-serine + phosphate</text>
        <dbReference type="Rhea" id="RHEA:21208"/>
        <dbReference type="ChEBI" id="CHEBI:15377"/>
        <dbReference type="ChEBI" id="CHEBI:33384"/>
        <dbReference type="ChEBI" id="CHEBI:43474"/>
        <dbReference type="ChEBI" id="CHEBI:57524"/>
        <dbReference type="EC" id="3.1.3.3"/>
    </reaction>
</comment>
<feature type="binding site" evidence="11">
    <location>
        <position position="46"/>
    </location>
    <ligand>
        <name>substrate</name>
    </ligand>
</feature>
<keyword evidence="4" id="KW-0479">Metal-binding</keyword>
<evidence type="ECO:0000313" key="13">
    <source>
        <dbReference type="EMBL" id="QQO09199.1"/>
    </source>
</evidence>
<dbReference type="NCBIfam" id="TIGR02137">
    <property type="entry name" value="HSK-PSP"/>
    <property type="match status" value="1"/>
</dbReference>
<feature type="binding site" evidence="12">
    <location>
        <position position="152"/>
    </location>
    <ligand>
        <name>Mg(2+)</name>
        <dbReference type="ChEBI" id="CHEBI:18420"/>
    </ligand>
</feature>
<evidence type="ECO:0000256" key="8">
    <source>
        <dbReference type="ARBA" id="ARBA00048138"/>
    </source>
</evidence>
<dbReference type="InterPro" id="IPR036412">
    <property type="entry name" value="HAD-like_sf"/>
</dbReference>
<dbReference type="Pfam" id="PF00702">
    <property type="entry name" value="Hydrolase"/>
    <property type="match status" value="1"/>
</dbReference>
<protein>
    <recommendedName>
        <fullName evidence="2">phosphoserine phosphatase</fullName>
        <ecNumber evidence="2">3.1.3.3</ecNumber>
    </recommendedName>
</protein>
<dbReference type="EC" id="3.1.3.3" evidence="2"/>
<feature type="active site" description="Proton donor" evidence="10">
    <location>
        <position position="9"/>
    </location>
</feature>
<dbReference type="GO" id="GO:0036424">
    <property type="term" value="F:L-phosphoserine phosphatase activity"/>
    <property type="evidence" value="ECO:0007669"/>
    <property type="project" value="TreeGrafter"/>
</dbReference>
<feature type="binding site" evidence="11">
    <location>
        <position position="133"/>
    </location>
    <ligand>
        <name>substrate</name>
    </ligand>
</feature>
<feature type="binding site" evidence="11">
    <location>
        <begin position="90"/>
        <end position="91"/>
    </location>
    <ligand>
        <name>substrate</name>
    </ligand>
</feature>
<dbReference type="GO" id="GO:0006564">
    <property type="term" value="P:L-serine biosynthetic process"/>
    <property type="evidence" value="ECO:0007669"/>
    <property type="project" value="UniProtKB-KW"/>
</dbReference>
<evidence type="ECO:0000256" key="1">
    <source>
        <dbReference type="ARBA" id="ARBA00005135"/>
    </source>
</evidence>
<comment type="pathway">
    <text evidence="1">Amino-acid biosynthesis; L-serine biosynthesis; L-serine from 3-phospho-D-glycerate: step 3/3.</text>
</comment>
<evidence type="ECO:0000256" key="10">
    <source>
        <dbReference type="PIRSR" id="PIRSR611863-1"/>
    </source>
</evidence>
<accession>A0A7T8B924</accession>
<dbReference type="EMBL" id="CP067089">
    <property type="protein sequence ID" value="QQO09199.1"/>
    <property type="molecule type" value="Genomic_DNA"/>
</dbReference>
<dbReference type="RefSeq" id="WP_215626505.1">
    <property type="nucleotide sequence ID" value="NZ_CP067089.2"/>
</dbReference>
<dbReference type="PANTHER" id="PTHR43344">
    <property type="entry name" value="PHOSPHOSERINE PHOSPHATASE"/>
    <property type="match status" value="1"/>
</dbReference>
<comment type="catalytic activity">
    <reaction evidence="9">
        <text>O-phospho-D-serine + H2O = D-serine + phosphate</text>
        <dbReference type="Rhea" id="RHEA:24873"/>
        <dbReference type="ChEBI" id="CHEBI:15377"/>
        <dbReference type="ChEBI" id="CHEBI:35247"/>
        <dbReference type="ChEBI" id="CHEBI:43474"/>
        <dbReference type="ChEBI" id="CHEBI:58680"/>
        <dbReference type="EC" id="3.1.3.3"/>
    </reaction>
</comment>
<evidence type="ECO:0000256" key="5">
    <source>
        <dbReference type="ARBA" id="ARBA00022801"/>
    </source>
</evidence>
<feature type="binding site" evidence="12">
    <location>
        <position position="9"/>
    </location>
    <ligand>
        <name>Mg(2+)</name>
        <dbReference type="ChEBI" id="CHEBI:18420"/>
    </ligand>
</feature>
<feature type="binding site" evidence="11">
    <location>
        <position position="15"/>
    </location>
    <ligand>
        <name>substrate</name>
    </ligand>
</feature>
<dbReference type="InterPro" id="IPR011863">
    <property type="entry name" value="HSK-PSP"/>
</dbReference>
<feature type="active site" description="Nucleophile" evidence="10">
    <location>
        <position position="7"/>
    </location>
</feature>
<dbReference type="Proteomes" id="UP000595917">
    <property type="component" value="Chromosome"/>
</dbReference>
<keyword evidence="5" id="KW-0378">Hydrolase</keyword>
<evidence type="ECO:0000256" key="11">
    <source>
        <dbReference type="PIRSR" id="PIRSR611863-2"/>
    </source>
</evidence>
<reference evidence="13" key="1">
    <citation type="submission" date="2021-01" db="EMBL/GenBank/DDBJ databases">
        <title>Description of Breznakiella homolactica.</title>
        <authorList>
            <person name="Song Y."/>
            <person name="Brune A."/>
        </authorList>
    </citation>
    <scope>NUCLEOTIDE SEQUENCE</scope>
    <source>
        <strain evidence="13">RmG30</strain>
    </source>
</reference>
<dbReference type="Gene3D" id="3.90.1470.10">
    <property type="entry name" value="thrh gene product, domain 2"/>
    <property type="match status" value="1"/>
</dbReference>
<sequence>MRIVCLDLEGVLVPEIWIAFADATGIPELRRTTRDEPDYDKLMRFRLDLLREKGLKLGDIQRVIGTMEPLEGAKAFANAVREKTQLIILSDTFEQFAKPLMAKLGYPTLFCNSLTAEADGTVSGYTLRQKDGKKHAVLAFKSINMEIFAAGDSFNDLSMIQEADRGCLFRAPDSIRAQCGDIPWEDSYTGLLNRIDDFLNQ</sequence>
<evidence type="ECO:0000256" key="4">
    <source>
        <dbReference type="ARBA" id="ARBA00022723"/>
    </source>
</evidence>
<evidence type="ECO:0000256" key="6">
    <source>
        <dbReference type="ARBA" id="ARBA00022842"/>
    </source>
</evidence>
<dbReference type="GO" id="GO:0000287">
    <property type="term" value="F:magnesium ion binding"/>
    <property type="evidence" value="ECO:0007669"/>
    <property type="project" value="TreeGrafter"/>
</dbReference>
<gene>
    <name evidence="13" type="primary">thrH</name>
    <name evidence="13" type="ORF">JFL75_20085</name>
</gene>
<dbReference type="InterPro" id="IPR050582">
    <property type="entry name" value="HAD-like_SerB"/>
</dbReference>
<dbReference type="KEGG" id="bhc:JFL75_20085"/>
<dbReference type="SUPFAM" id="SSF56784">
    <property type="entry name" value="HAD-like"/>
    <property type="match status" value="1"/>
</dbReference>
<keyword evidence="7" id="KW-0718">Serine biosynthesis</keyword>
<evidence type="ECO:0000256" key="3">
    <source>
        <dbReference type="ARBA" id="ARBA00022605"/>
    </source>
</evidence>
<dbReference type="Gene3D" id="3.40.50.1000">
    <property type="entry name" value="HAD superfamily/HAD-like"/>
    <property type="match status" value="1"/>
</dbReference>
<feature type="binding site" evidence="12">
    <location>
        <position position="7"/>
    </location>
    <ligand>
        <name>Mg(2+)</name>
        <dbReference type="ChEBI" id="CHEBI:18420"/>
    </ligand>
</feature>
<evidence type="ECO:0000256" key="2">
    <source>
        <dbReference type="ARBA" id="ARBA00012640"/>
    </source>
</evidence>
<dbReference type="GO" id="GO:0005737">
    <property type="term" value="C:cytoplasm"/>
    <property type="evidence" value="ECO:0007669"/>
    <property type="project" value="TreeGrafter"/>
</dbReference>
<name>A0A7T8B924_9SPIR</name>
<evidence type="ECO:0000256" key="7">
    <source>
        <dbReference type="ARBA" id="ARBA00023299"/>
    </source>
</evidence>
<organism evidence="13 14">
    <name type="scientific">Breznakiella homolactica</name>
    <dbReference type="NCBI Taxonomy" id="2798577"/>
    <lineage>
        <taxon>Bacteria</taxon>
        <taxon>Pseudomonadati</taxon>
        <taxon>Spirochaetota</taxon>
        <taxon>Spirochaetia</taxon>
        <taxon>Spirochaetales</taxon>
        <taxon>Breznakiellaceae</taxon>
        <taxon>Breznakiella</taxon>
    </lineage>
</organism>
<keyword evidence="6" id="KW-0460">Magnesium</keyword>
<dbReference type="PANTHER" id="PTHR43344:SF2">
    <property type="entry name" value="PHOSPHOSERINE PHOSPHATASE"/>
    <property type="match status" value="1"/>
</dbReference>
<dbReference type="InterPro" id="IPR023214">
    <property type="entry name" value="HAD_sf"/>
</dbReference>
<keyword evidence="3" id="KW-0028">Amino-acid biosynthesis</keyword>
<evidence type="ECO:0000256" key="9">
    <source>
        <dbReference type="ARBA" id="ARBA00048523"/>
    </source>
</evidence>
<dbReference type="AlphaFoldDB" id="A0A7T8B924"/>